<evidence type="ECO:0000313" key="4">
    <source>
        <dbReference type="EMBL" id="NMA44657.1"/>
    </source>
</evidence>
<dbReference type="InterPro" id="IPR002202">
    <property type="entry name" value="HMG_CoA_Rdtase"/>
</dbReference>
<dbReference type="EMBL" id="JAAZKV010000018">
    <property type="protein sequence ID" value="NMA44657.1"/>
    <property type="molecule type" value="Genomic_DNA"/>
</dbReference>
<dbReference type="Proteomes" id="UP000526302">
    <property type="component" value="Unassembled WGS sequence"/>
</dbReference>
<dbReference type="PANTHER" id="PTHR10572:SF24">
    <property type="entry name" value="3-HYDROXY-3-METHYLGLUTARYL-COENZYME A REDUCTASE"/>
    <property type="match status" value="1"/>
</dbReference>
<dbReference type="InterPro" id="IPR009023">
    <property type="entry name" value="HMG_CoA_Rdtase_NAD(P)-bd_sf"/>
</dbReference>
<dbReference type="SUPFAM" id="SSF56542">
    <property type="entry name" value="Substrate-binding domain of HMG-CoA reductase"/>
    <property type="match status" value="1"/>
</dbReference>
<comment type="caution">
    <text evidence="4">The sequence shown here is derived from an EMBL/GenBank/DDBJ whole genome shotgun (WGS) entry which is preliminary data.</text>
</comment>
<dbReference type="GO" id="GO:0004420">
    <property type="term" value="F:hydroxymethylglutaryl-CoA reductase (NADPH) activity"/>
    <property type="evidence" value="ECO:0007669"/>
    <property type="project" value="InterPro"/>
</dbReference>
<evidence type="ECO:0000313" key="5">
    <source>
        <dbReference type="Proteomes" id="UP000526302"/>
    </source>
</evidence>
<dbReference type="InterPro" id="IPR023074">
    <property type="entry name" value="HMG_CoA_Rdtase_cat_sf"/>
</dbReference>
<dbReference type="AlphaFoldDB" id="A0A7K4BZK6"/>
<dbReference type="Gene3D" id="3.90.770.10">
    <property type="entry name" value="3-hydroxy-3-methylglutaryl-coenzyme A Reductase, Chain A, domain 2"/>
    <property type="match status" value="2"/>
</dbReference>
<dbReference type="Gene3D" id="1.10.8.660">
    <property type="match status" value="1"/>
</dbReference>
<proteinExistence type="inferred from homology"/>
<dbReference type="NCBIfam" id="TIGR00532">
    <property type="entry name" value="HMG_CoA_R_NAD"/>
    <property type="match status" value="1"/>
</dbReference>
<name>A0A7K4BZK6_9ARCH</name>
<dbReference type="SUPFAM" id="SSF55035">
    <property type="entry name" value="NAD-binding domain of HMG-CoA reductase"/>
    <property type="match status" value="1"/>
</dbReference>
<reference evidence="4 5" key="1">
    <citation type="journal article" date="2020" name="Biotechnol. Biofuels">
        <title>New insights from the biogas microbiome by comprehensive genome-resolved metagenomics of nearly 1600 species originating from multiple anaerobic digesters.</title>
        <authorList>
            <person name="Campanaro S."/>
            <person name="Treu L."/>
            <person name="Rodriguez-R L.M."/>
            <person name="Kovalovszki A."/>
            <person name="Ziels R.M."/>
            <person name="Maus I."/>
            <person name="Zhu X."/>
            <person name="Kougias P.G."/>
            <person name="Basile A."/>
            <person name="Luo G."/>
            <person name="Schluter A."/>
            <person name="Konstantinidis K.T."/>
            <person name="Angelidaki I."/>
        </authorList>
    </citation>
    <scope>NUCLEOTIDE SEQUENCE [LARGE SCALE GENOMIC DNA]</scope>
    <source>
        <strain evidence="4">AS22ysBPME_79</strain>
    </source>
</reference>
<gene>
    <name evidence="4" type="ORF">GX950_02490</name>
</gene>
<accession>A0A7K4BZK6</accession>
<sequence length="432" mass="47209">MDSKKFEGFYKKTIKERQEILAKEFSLTEEEKKLLTTETNLPISNADKMIENVVGTYSLPFGVATNFVIDKKEYLIPFVLEEPSVVAAASNAAKLSNGFITKTDEPIMIGQIMITGTQNPEIVLKKILESKKEILKEAEKVDSVLTKFGGGPRDLKGEILNTPTGKIIELQLLVDVRDAMGANAINTMTEKITPIIEKISGGKALMRIISNLAIYRKAQAKTIWTKQKLEESTKGKIKGEEIIDRIIQAYEIAVSSPFRAATHNKGIMNGIDSLTIATGNDFRGVEAGIHSYAAYKEKGKYSPLTKYYKNENGDLVGEIELPITLATIGGTAKLNPMASLSLKILGVKNSKELASIAASVGLAQNFAALRAIVTTGIQAGHMKLHARALATQAGAKENEIEQVAEEMINSKEINQANAEKIIKKIRDKSLNN</sequence>
<evidence type="ECO:0000256" key="3">
    <source>
        <dbReference type="RuleBase" id="RU361219"/>
    </source>
</evidence>
<evidence type="ECO:0000256" key="1">
    <source>
        <dbReference type="ARBA" id="ARBA00007661"/>
    </source>
</evidence>
<keyword evidence="2 3" id="KW-0560">Oxidoreductase</keyword>
<dbReference type="PROSITE" id="PS50065">
    <property type="entry name" value="HMG_COA_REDUCTASE_4"/>
    <property type="match status" value="1"/>
</dbReference>
<dbReference type="CDD" id="cd00644">
    <property type="entry name" value="HMG-CoA_reductase_classII"/>
    <property type="match status" value="1"/>
</dbReference>
<dbReference type="InterPro" id="IPR004553">
    <property type="entry name" value="HMG_CoA_Rdtase_bac-typ"/>
</dbReference>
<comment type="similarity">
    <text evidence="1 3">Belongs to the HMG-CoA reductase family.</text>
</comment>
<dbReference type="Pfam" id="PF00368">
    <property type="entry name" value="HMG-CoA_red"/>
    <property type="match status" value="1"/>
</dbReference>
<dbReference type="PANTHER" id="PTHR10572">
    <property type="entry name" value="3-HYDROXY-3-METHYLGLUTARYL-COENZYME A REDUCTASE"/>
    <property type="match status" value="1"/>
</dbReference>
<dbReference type="InterPro" id="IPR009029">
    <property type="entry name" value="HMG_CoA_Rdtase_sub-bd_dom_sf"/>
</dbReference>
<protein>
    <recommendedName>
        <fullName evidence="3">3-hydroxy-3-methylglutaryl coenzyme A reductase</fullName>
        <shortName evidence="3">HMG-CoA reductase</shortName>
    </recommendedName>
</protein>
<dbReference type="GO" id="GO:0015936">
    <property type="term" value="P:coenzyme A metabolic process"/>
    <property type="evidence" value="ECO:0007669"/>
    <property type="project" value="InterPro"/>
</dbReference>
<evidence type="ECO:0000256" key="2">
    <source>
        <dbReference type="ARBA" id="ARBA00023002"/>
    </source>
</evidence>
<organism evidence="4 5">
    <name type="scientific">Candidatus Iainarchaeum sp</name>
    <dbReference type="NCBI Taxonomy" id="3101447"/>
    <lineage>
        <taxon>Archaea</taxon>
        <taxon>Candidatus Iainarchaeota</taxon>
        <taxon>Candidatus Iainarchaeia</taxon>
        <taxon>Candidatus Iainarchaeales</taxon>
        <taxon>Candidatus Iainarchaeaceae</taxon>
        <taxon>Candidatus Iainarchaeum</taxon>
    </lineage>
</organism>